<dbReference type="Proteomes" id="UP001482520">
    <property type="component" value="Unassembled WGS sequence"/>
</dbReference>
<reference evidence="5 6" key="1">
    <citation type="submission" date="2024-02" db="EMBL/GenBank/DDBJ databases">
        <title>Full genome sequence of Nocardioides kribbensis.</title>
        <authorList>
            <person name="Poletto B.L."/>
            <person name="Silva G."/>
            <person name="Galante D."/>
            <person name="Campos K.R."/>
            <person name="Santos M.B.N."/>
            <person name="Sacchi C.T."/>
        </authorList>
    </citation>
    <scope>NUCLEOTIDE SEQUENCE [LARGE SCALE GENOMIC DNA]</scope>
    <source>
        <strain evidence="5 6">O4R</strain>
    </source>
</reference>
<feature type="region of interest" description="Disordered" evidence="3">
    <location>
        <begin position="274"/>
        <end position="372"/>
    </location>
</feature>
<dbReference type="InterPro" id="IPR051398">
    <property type="entry name" value="Polysacch_Deacetylase"/>
</dbReference>
<dbReference type="SUPFAM" id="SSF88713">
    <property type="entry name" value="Glycoside hydrolase/deacetylase"/>
    <property type="match status" value="1"/>
</dbReference>
<evidence type="ECO:0000259" key="4">
    <source>
        <dbReference type="PROSITE" id="PS51677"/>
    </source>
</evidence>
<sequence>MAEPRPATTGSTAAPGRRSPLRPSRSTVVLMYHGFCTTRRADDPENLFVEVARLEEQLTWLLAHGWEALDLDGYRDVRAGRRSGHRTVLVTIDDGFDSVADLAAPVLHRLGVPAVLFVPSGLVGATATWLPEPASSPLLQPERLRGLPALGVEIGLHGRDHRDLRGIDPEELHRQTALARAELADFLGAPAARCVRSFAYPYGAHDRAARDAVAAAGFLEAFSVFDDAGPMAVSRVDVNATDTLRSFRVKLMPQYRRAWRALESAPALRRLVHKVSTRTPNRTPDGPPEAAPTAVPSEPPVAEAPVAEAPEQAASEPTPIRRPPRTGTAPTTTSATTSTHRTTTQRAAFASAPEPDPSTGTTPPADGRGPRG</sequence>
<evidence type="ECO:0000256" key="3">
    <source>
        <dbReference type="SAM" id="MobiDB-lite"/>
    </source>
</evidence>
<dbReference type="PANTHER" id="PTHR34216:SF3">
    <property type="entry name" value="POLY-BETA-1,6-N-ACETYL-D-GLUCOSAMINE N-DEACETYLASE"/>
    <property type="match status" value="1"/>
</dbReference>
<organism evidence="5 6">
    <name type="scientific">Nocardioides kribbensis</name>
    <dbReference type="NCBI Taxonomy" id="305517"/>
    <lineage>
        <taxon>Bacteria</taxon>
        <taxon>Bacillati</taxon>
        <taxon>Actinomycetota</taxon>
        <taxon>Actinomycetes</taxon>
        <taxon>Propionibacteriales</taxon>
        <taxon>Nocardioidaceae</taxon>
        <taxon>Nocardioides</taxon>
    </lineage>
</organism>
<dbReference type="Gene3D" id="3.20.20.370">
    <property type="entry name" value="Glycoside hydrolase/deacetylase"/>
    <property type="match status" value="1"/>
</dbReference>
<dbReference type="PANTHER" id="PTHR34216">
    <property type="match status" value="1"/>
</dbReference>
<name>A0ABV1P3J6_9ACTN</name>
<evidence type="ECO:0000313" key="5">
    <source>
        <dbReference type="EMBL" id="MEQ7849297.1"/>
    </source>
</evidence>
<protein>
    <submittedName>
        <fullName evidence="5">Polysaccharide deacetylase family protein</fullName>
    </submittedName>
</protein>
<dbReference type="Pfam" id="PF01522">
    <property type="entry name" value="Polysacc_deac_1"/>
    <property type="match status" value="1"/>
</dbReference>
<feature type="domain" description="NodB homology" evidence="4">
    <location>
        <begin position="86"/>
        <end position="372"/>
    </location>
</feature>
<feature type="region of interest" description="Disordered" evidence="3">
    <location>
        <begin position="1"/>
        <end position="22"/>
    </location>
</feature>
<dbReference type="PROSITE" id="PS51677">
    <property type="entry name" value="NODB"/>
    <property type="match status" value="1"/>
</dbReference>
<dbReference type="EMBL" id="JBEGDP010000034">
    <property type="protein sequence ID" value="MEQ7849297.1"/>
    <property type="molecule type" value="Genomic_DNA"/>
</dbReference>
<evidence type="ECO:0000256" key="2">
    <source>
        <dbReference type="ARBA" id="ARBA00022729"/>
    </source>
</evidence>
<feature type="compositionally biased region" description="Low complexity" evidence="3">
    <location>
        <begin position="325"/>
        <end position="348"/>
    </location>
</feature>
<evidence type="ECO:0000256" key="1">
    <source>
        <dbReference type="ARBA" id="ARBA00004613"/>
    </source>
</evidence>
<keyword evidence="2" id="KW-0732">Signal</keyword>
<dbReference type="InterPro" id="IPR011330">
    <property type="entry name" value="Glyco_hydro/deAcase_b/a-brl"/>
</dbReference>
<proteinExistence type="predicted"/>
<keyword evidence="6" id="KW-1185">Reference proteome</keyword>
<dbReference type="RefSeq" id="WP_349805598.1">
    <property type="nucleotide sequence ID" value="NZ_JBEGDP010000034.1"/>
</dbReference>
<gene>
    <name evidence="5" type="ORF">V6R90_18625</name>
</gene>
<accession>A0ABV1P3J6</accession>
<feature type="compositionally biased region" description="Low complexity" evidence="3">
    <location>
        <begin position="291"/>
        <end position="318"/>
    </location>
</feature>
<dbReference type="CDD" id="cd10918">
    <property type="entry name" value="CE4_NodB_like_5s_6s"/>
    <property type="match status" value="1"/>
</dbReference>
<evidence type="ECO:0000313" key="6">
    <source>
        <dbReference type="Proteomes" id="UP001482520"/>
    </source>
</evidence>
<comment type="caution">
    <text evidence="5">The sequence shown here is derived from an EMBL/GenBank/DDBJ whole genome shotgun (WGS) entry which is preliminary data.</text>
</comment>
<comment type="subcellular location">
    <subcellularLocation>
        <location evidence="1">Secreted</location>
    </subcellularLocation>
</comment>
<dbReference type="InterPro" id="IPR002509">
    <property type="entry name" value="NODB_dom"/>
</dbReference>